<gene>
    <name evidence="8" type="ORF">D1B17_12050</name>
</gene>
<dbReference type="Pfam" id="PF07927">
    <property type="entry name" value="HicA_toxin"/>
    <property type="match status" value="1"/>
</dbReference>
<organism evidence="8 9">
    <name type="scientific">Companilactobacillus zhachilii</name>
    <dbReference type="NCBI Taxonomy" id="2304606"/>
    <lineage>
        <taxon>Bacteria</taxon>
        <taxon>Bacillati</taxon>
        <taxon>Bacillota</taxon>
        <taxon>Bacilli</taxon>
        <taxon>Lactobacillales</taxon>
        <taxon>Lactobacillaceae</taxon>
        <taxon>Companilactobacillus</taxon>
    </lineage>
</organism>
<keyword evidence="9" id="KW-1185">Reference proteome</keyword>
<name>A0A386PXT4_9LACO</name>
<evidence type="ECO:0000256" key="6">
    <source>
        <dbReference type="ARBA" id="ARBA00022884"/>
    </source>
</evidence>
<evidence type="ECO:0000256" key="7">
    <source>
        <dbReference type="ARBA" id="ARBA00023016"/>
    </source>
</evidence>
<reference evidence="9" key="1">
    <citation type="submission" date="2018-08" db="EMBL/GenBank/DDBJ databases">
        <title>Genome of Lactobacillus sp. HBUAS52074.</title>
        <authorList>
            <person name="Guo Z."/>
            <person name="Zhang Z.D."/>
        </authorList>
    </citation>
    <scope>NUCLEOTIDE SEQUENCE [LARGE SCALE GENOMIC DNA]</scope>
    <source>
        <strain evidence="9">HBUAS52074</strain>
    </source>
</reference>
<dbReference type="GO" id="GO:0004519">
    <property type="term" value="F:endonuclease activity"/>
    <property type="evidence" value="ECO:0007669"/>
    <property type="project" value="UniProtKB-KW"/>
</dbReference>
<protein>
    <submittedName>
        <fullName evidence="8">Addiction module toxin, HicA family</fullName>
    </submittedName>
</protein>
<evidence type="ECO:0000256" key="4">
    <source>
        <dbReference type="ARBA" id="ARBA00022759"/>
    </source>
</evidence>
<dbReference type="GO" id="GO:0016787">
    <property type="term" value="F:hydrolase activity"/>
    <property type="evidence" value="ECO:0007669"/>
    <property type="project" value="UniProtKB-KW"/>
</dbReference>
<sequence length="63" mass="7278">MEHTVKDVLNLLKSHGFYEIRIVGDHHRLTNGKGKFVTIAYSELKDDIPLKTYNLILKQANLK</sequence>
<keyword evidence="5" id="KW-0378">Hydrolase</keyword>
<evidence type="ECO:0000256" key="3">
    <source>
        <dbReference type="ARBA" id="ARBA00022722"/>
    </source>
</evidence>
<keyword evidence="6" id="KW-0694">RNA-binding</keyword>
<dbReference type="GO" id="GO:0003729">
    <property type="term" value="F:mRNA binding"/>
    <property type="evidence" value="ECO:0007669"/>
    <property type="project" value="InterPro"/>
</dbReference>
<evidence type="ECO:0000256" key="2">
    <source>
        <dbReference type="ARBA" id="ARBA00022649"/>
    </source>
</evidence>
<keyword evidence="7" id="KW-0346">Stress response</keyword>
<keyword evidence="3" id="KW-0540">Nuclease</keyword>
<dbReference type="RefSeq" id="WP_120143854.1">
    <property type="nucleotide sequence ID" value="NZ_CP031933.2"/>
</dbReference>
<dbReference type="Gene3D" id="3.30.920.30">
    <property type="entry name" value="Hypothetical protein"/>
    <property type="match status" value="1"/>
</dbReference>
<dbReference type="SUPFAM" id="SSF54786">
    <property type="entry name" value="YcfA/nrd intein domain"/>
    <property type="match status" value="1"/>
</dbReference>
<comment type="similarity">
    <text evidence="1">Belongs to the HicA mRNA interferase family.</text>
</comment>
<dbReference type="EMBL" id="CP031933">
    <property type="protein sequence ID" value="AYE39317.1"/>
    <property type="molecule type" value="Genomic_DNA"/>
</dbReference>
<proteinExistence type="inferred from homology"/>
<dbReference type="InterPro" id="IPR012933">
    <property type="entry name" value="HicA_mRNA_interferase"/>
</dbReference>
<keyword evidence="4" id="KW-0255">Endonuclease</keyword>
<evidence type="ECO:0000256" key="1">
    <source>
        <dbReference type="ARBA" id="ARBA00006620"/>
    </source>
</evidence>
<evidence type="ECO:0000313" key="8">
    <source>
        <dbReference type="EMBL" id="AYE39317.1"/>
    </source>
</evidence>
<evidence type="ECO:0000256" key="5">
    <source>
        <dbReference type="ARBA" id="ARBA00022801"/>
    </source>
</evidence>
<evidence type="ECO:0000313" key="9">
    <source>
        <dbReference type="Proteomes" id="UP000267208"/>
    </source>
</evidence>
<dbReference type="InterPro" id="IPR038570">
    <property type="entry name" value="HicA_sf"/>
</dbReference>
<dbReference type="KEGG" id="lzh:D1B17_12050"/>
<keyword evidence="2" id="KW-1277">Toxin-antitoxin system</keyword>
<accession>A0A386PXT4</accession>
<dbReference type="AlphaFoldDB" id="A0A386PXT4"/>
<dbReference type="Proteomes" id="UP000267208">
    <property type="component" value="Chromosome"/>
</dbReference>
<dbReference type="OrthoDB" id="286048at2"/>